<dbReference type="PANTHER" id="PTHR34817">
    <property type="entry name" value="NUCLEOTIDYLTRANSFERASE"/>
    <property type="match status" value="1"/>
</dbReference>
<accession>A0ABN3ZMH6</accession>
<dbReference type="EMBL" id="CP002207">
    <property type="protein sequence ID" value="ADP34962.1"/>
    <property type="molecule type" value="Genomic_DNA"/>
</dbReference>
<dbReference type="RefSeq" id="WP_013390745.1">
    <property type="nucleotide sequence ID" value="NC_014639.1"/>
</dbReference>
<sequence length="257" mass="30329">MKKRILQELKQIEEKYAVKIVYAVESGSRAWGFPSQDSDYDVRFIYVPKKEWYFSIEPQRDVIEEPIHDLLDISGWELRKTLRLFKKSNPPLLEWLSSEIVYYEAFTTADRLRELRTAAFSPEASVYHYLNMAKGNVKDYLQKDEVKIKKYFYVLRPILACGWIRKHGTIPPMDFSVLMNELITDDGLKSEIEHLLDRKRKGEELDLEPRIHLIHEFIETEIEGIAQFARALKTNKADITPELDRLLLHTVEEVWTP</sequence>
<evidence type="ECO:0008006" key="3">
    <source>
        <dbReference type="Google" id="ProtNLM"/>
    </source>
</evidence>
<evidence type="ECO:0000313" key="2">
    <source>
        <dbReference type="Proteomes" id="UP000006867"/>
    </source>
</evidence>
<dbReference type="Pfam" id="PF10127">
    <property type="entry name" value="RlaP"/>
    <property type="match status" value="1"/>
</dbReference>
<dbReference type="Proteomes" id="UP000006867">
    <property type="component" value="Chromosome"/>
</dbReference>
<reference evidence="1 2" key="1">
    <citation type="journal article" date="2011" name="Front. Microbiol.">
        <title>Genomic signatures of strain selection and enhancement in Bacillus atrophaeus var. globigii, a historical biowarfare simulant.</title>
        <authorList>
            <person name="Gibbons H.S."/>
            <person name="Broomall S.M."/>
            <person name="McNew L.A."/>
            <person name="Daligault H."/>
            <person name="Chapman C."/>
            <person name="Bruce D."/>
            <person name="Karavis M."/>
            <person name="Krepps M."/>
            <person name="McGregor P.A."/>
            <person name="Hong C."/>
            <person name="Park K.H."/>
            <person name="Akmal A."/>
            <person name="Feldman A."/>
            <person name="Lin J.S."/>
            <person name="Chang W.E."/>
            <person name="Higgs B.W."/>
            <person name="Demirev P."/>
            <person name="Lindquist J."/>
            <person name="Liem A."/>
            <person name="Fochler E."/>
            <person name="Read T.D."/>
            <person name="Tapia R."/>
            <person name="Johnson S."/>
            <person name="Bishop-Lilly K.A."/>
            <person name="Detter C."/>
            <person name="Han C."/>
            <person name="Sozhamannan S."/>
            <person name="Rosenzweig C.N."/>
            <person name="Skowronski E.W."/>
        </authorList>
    </citation>
    <scope>NUCLEOTIDE SEQUENCE [LARGE SCALE GENOMIC DNA]</scope>
    <source>
        <strain evidence="1 2">1942</strain>
    </source>
</reference>
<gene>
    <name evidence="1" type="ordered locus">BATR1942_20235</name>
</gene>
<keyword evidence="2" id="KW-1185">Reference proteome</keyword>
<name>A0ABN3ZMH6_BACA1</name>
<organism evidence="1 2">
    <name type="scientific">Bacillus atrophaeus (strain 1942)</name>
    <dbReference type="NCBI Taxonomy" id="720555"/>
    <lineage>
        <taxon>Bacteria</taxon>
        <taxon>Bacillati</taxon>
        <taxon>Bacillota</taxon>
        <taxon>Bacilli</taxon>
        <taxon>Bacillales</taxon>
        <taxon>Bacillaceae</taxon>
        <taxon>Bacillus</taxon>
    </lineage>
</organism>
<protein>
    <recommendedName>
        <fullName evidence="3">Nucleotidyltransferase domain-containing protein</fullName>
    </recommendedName>
</protein>
<evidence type="ECO:0000313" key="1">
    <source>
        <dbReference type="EMBL" id="ADP34962.1"/>
    </source>
</evidence>
<dbReference type="InterPro" id="IPR018775">
    <property type="entry name" value="RlaP"/>
</dbReference>
<proteinExistence type="predicted"/>
<dbReference type="PANTHER" id="PTHR34817:SF2">
    <property type="entry name" value="NUCLEOTIDYLTRANSFERASE"/>
    <property type="match status" value="1"/>
</dbReference>